<feature type="transmembrane region" description="Helical" evidence="2">
    <location>
        <begin position="34"/>
        <end position="54"/>
    </location>
</feature>
<feature type="compositionally biased region" description="Polar residues" evidence="1">
    <location>
        <begin position="323"/>
        <end position="334"/>
    </location>
</feature>
<feature type="compositionally biased region" description="Low complexity" evidence="1">
    <location>
        <begin position="116"/>
        <end position="128"/>
    </location>
</feature>
<keyword evidence="2" id="KW-1133">Transmembrane helix</keyword>
<name>B8C945_THAPS</name>
<dbReference type="GeneID" id="7451059"/>
<dbReference type="Proteomes" id="UP000001449">
    <property type="component" value="Chromosome 10"/>
</dbReference>
<dbReference type="SUPFAM" id="SSF56300">
    <property type="entry name" value="Metallo-dependent phosphatases"/>
    <property type="match status" value="1"/>
</dbReference>
<keyword evidence="2" id="KW-0472">Membrane</keyword>
<dbReference type="InParanoid" id="B8C945"/>
<feature type="region of interest" description="Disordered" evidence="1">
    <location>
        <begin position="179"/>
        <end position="230"/>
    </location>
</feature>
<dbReference type="EMBL" id="CM000646">
    <property type="protein sequence ID" value="EED89788.1"/>
    <property type="molecule type" value="Genomic_DNA"/>
</dbReference>
<feature type="region of interest" description="Disordered" evidence="1">
    <location>
        <begin position="425"/>
        <end position="450"/>
    </location>
</feature>
<evidence type="ECO:0008006" key="5">
    <source>
        <dbReference type="Google" id="ProtNLM"/>
    </source>
</evidence>
<dbReference type="RefSeq" id="XP_002292592.1">
    <property type="nucleotide sequence ID" value="XM_002292556.1"/>
</dbReference>
<accession>B8C945</accession>
<feature type="transmembrane region" description="Helical" evidence="2">
    <location>
        <begin position="584"/>
        <end position="603"/>
    </location>
</feature>
<dbReference type="PaxDb" id="35128-Thaps24125"/>
<feature type="compositionally biased region" description="Polar residues" evidence="1">
    <location>
        <begin position="372"/>
        <end position="384"/>
    </location>
</feature>
<feature type="region of interest" description="Disordered" evidence="1">
    <location>
        <begin position="70"/>
        <end position="165"/>
    </location>
</feature>
<keyword evidence="4" id="KW-1185">Reference proteome</keyword>
<gene>
    <name evidence="3" type="ORF">THAPSDRAFT_24125</name>
</gene>
<dbReference type="InterPro" id="IPR029052">
    <property type="entry name" value="Metallo-depent_PP-like"/>
</dbReference>
<dbReference type="AlphaFoldDB" id="B8C945"/>
<feature type="compositionally biased region" description="Polar residues" evidence="1">
    <location>
        <begin position="77"/>
        <end position="89"/>
    </location>
</feature>
<sequence length="882" mass="97485">MLNGNETSCAPSKAQHEPVGEERIALGNDATQTLALYAVVYCITFTSIYCIAYAPIRFATNNSITISTHSELKETMNSRPTSTDESPTTRLPARARFTPSPPSHAFDYGSNDKARTAAAASSSSRSKSGINGRDNLDDEDELTGRMGDREMNKRTAAAANAAKQSLDELERDFSLARSNSNLSSASGGGGGRDRPWRTASSSGGSNAVSPSSISSVSSPQYNPSPRNYTSDRWAQYETDDLAEQSRRATSNAVVDMATKFADKAADEYDGGFSGGDEMMAPMGGSVGTGYGNNNGDDDNNRSTTDYVKGRLSSLLSPDHRNSTRNNNPSMQRLTHSAPAKYQQEEEMELEYDKVRSQAMKMLMIADSLDSPGRNNSKGSINNSPDNEHKTTGLFRTKTGGLAMRQLHDDEVANIKKGKNVSSIAGLDRFSNERNTPKMSLVGSGDEEDAHSQHFANDEYGEEDNGTGATSRSSSWSSRYSVERQLMAITGGLDSAHMLDKMDNLHASREKTKSARGLYRSSTAAMDGSGEQYTDYTTSYSLGLGLSGMWEYIRGTLWSDLELNYDGTTQSLVRREKRRVKRRRIMIGFVSLVALSVAVGVLVVKGNTPTPNSGPVNFYVLADEPYDLSNARQLTLELEKLPSDAEFVVHLGNANGDAQSACQEYGYERAANILKESPVPVFVIPGDRDWVTCNRPQQSLDYWSINLSKFDQNFTPRMFKVDYQEGNEENFAFLHKGVLFLSVHIVDAETDASEWTSRHERNVMWTKEKLSQFDDGDYHSLVIFGHAAPSSKQGEYFWPVIDQLKDMDKPVLYLHANSDGNFEEYKPFGEADNFSAVQLEKRGREAPMKVTVLDENRKSVDPFVFTRRDITKDTYEANGKRRL</sequence>
<feature type="compositionally biased region" description="Low complexity" evidence="1">
    <location>
        <begin position="199"/>
        <end position="225"/>
    </location>
</feature>
<protein>
    <recommendedName>
        <fullName evidence="5">Calcineurin-like phosphoesterase domain-containing protein</fullName>
    </recommendedName>
</protein>
<evidence type="ECO:0000313" key="4">
    <source>
        <dbReference type="Proteomes" id="UP000001449"/>
    </source>
</evidence>
<proteinExistence type="predicted"/>
<keyword evidence="2" id="KW-0812">Transmembrane</keyword>
<feature type="region of interest" description="Disordered" evidence="1">
    <location>
        <begin position="367"/>
        <end position="392"/>
    </location>
</feature>
<evidence type="ECO:0000313" key="3">
    <source>
        <dbReference type="EMBL" id="EED89788.1"/>
    </source>
</evidence>
<reference evidence="3 4" key="1">
    <citation type="journal article" date="2004" name="Science">
        <title>The genome of the diatom Thalassiosira pseudonana: ecology, evolution, and metabolism.</title>
        <authorList>
            <person name="Armbrust E.V."/>
            <person name="Berges J.A."/>
            <person name="Bowler C."/>
            <person name="Green B.R."/>
            <person name="Martinez D."/>
            <person name="Putnam N.H."/>
            <person name="Zhou S."/>
            <person name="Allen A.E."/>
            <person name="Apt K.E."/>
            <person name="Bechner M."/>
            <person name="Brzezinski M.A."/>
            <person name="Chaal B.K."/>
            <person name="Chiovitti A."/>
            <person name="Davis A.K."/>
            <person name="Demarest M.S."/>
            <person name="Detter J.C."/>
            <person name="Glavina T."/>
            <person name="Goodstein D."/>
            <person name="Hadi M.Z."/>
            <person name="Hellsten U."/>
            <person name="Hildebrand M."/>
            <person name="Jenkins B.D."/>
            <person name="Jurka J."/>
            <person name="Kapitonov V.V."/>
            <person name="Kroger N."/>
            <person name="Lau W.W."/>
            <person name="Lane T.W."/>
            <person name="Larimer F.W."/>
            <person name="Lippmeier J.C."/>
            <person name="Lucas S."/>
            <person name="Medina M."/>
            <person name="Montsant A."/>
            <person name="Obornik M."/>
            <person name="Parker M.S."/>
            <person name="Palenik B."/>
            <person name="Pazour G.J."/>
            <person name="Richardson P.M."/>
            <person name="Rynearson T.A."/>
            <person name="Saito M.A."/>
            <person name="Schwartz D.C."/>
            <person name="Thamatrakoln K."/>
            <person name="Valentin K."/>
            <person name="Vardi A."/>
            <person name="Wilkerson F.P."/>
            <person name="Rokhsar D.S."/>
        </authorList>
    </citation>
    <scope>NUCLEOTIDE SEQUENCE [LARGE SCALE GENOMIC DNA]</scope>
    <source>
        <strain evidence="3 4">CCMP1335</strain>
    </source>
</reference>
<feature type="region of interest" description="Disordered" evidence="1">
    <location>
        <begin position="279"/>
        <end position="343"/>
    </location>
</feature>
<reference evidence="3 4" key="2">
    <citation type="journal article" date="2008" name="Nature">
        <title>The Phaeodactylum genome reveals the evolutionary history of diatom genomes.</title>
        <authorList>
            <person name="Bowler C."/>
            <person name="Allen A.E."/>
            <person name="Badger J.H."/>
            <person name="Grimwood J."/>
            <person name="Jabbari K."/>
            <person name="Kuo A."/>
            <person name="Maheswari U."/>
            <person name="Martens C."/>
            <person name="Maumus F."/>
            <person name="Otillar R.P."/>
            <person name="Rayko E."/>
            <person name="Salamov A."/>
            <person name="Vandepoele K."/>
            <person name="Beszteri B."/>
            <person name="Gruber A."/>
            <person name="Heijde M."/>
            <person name="Katinka M."/>
            <person name="Mock T."/>
            <person name="Valentin K."/>
            <person name="Verret F."/>
            <person name="Berges J.A."/>
            <person name="Brownlee C."/>
            <person name="Cadoret J.P."/>
            <person name="Chiovitti A."/>
            <person name="Choi C.J."/>
            <person name="Coesel S."/>
            <person name="De Martino A."/>
            <person name="Detter J.C."/>
            <person name="Durkin C."/>
            <person name="Falciatore A."/>
            <person name="Fournet J."/>
            <person name="Haruta M."/>
            <person name="Huysman M.J."/>
            <person name="Jenkins B.D."/>
            <person name="Jiroutova K."/>
            <person name="Jorgensen R.E."/>
            <person name="Joubert Y."/>
            <person name="Kaplan A."/>
            <person name="Kroger N."/>
            <person name="Kroth P.G."/>
            <person name="La Roche J."/>
            <person name="Lindquist E."/>
            <person name="Lommer M."/>
            <person name="Martin-Jezequel V."/>
            <person name="Lopez P.J."/>
            <person name="Lucas S."/>
            <person name="Mangogna M."/>
            <person name="McGinnis K."/>
            <person name="Medlin L.K."/>
            <person name="Montsant A."/>
            <person name="Oudot-Le Secq M.P."/>
            <person name="Napoli C."/>
            <person name="Obornik M."/>
            <person name="Parker M.S."/>
            <person name="Petit J.L."/>
            <person name="Porcel B.M."/>
            <person name="Poulsen N."/>
            <person name="Robison M."/>
            <person name="Rychlewski L."/>
            <person name="Rynearson T.A."/>
            <person name="Schmutz J."/>
            <person name="Shapiro H."/>
            <person name="Siaut M."/>
            <person name="Stanley M."/>
            <person name="Sussman M.R."/>
            <person name="Taylor A.R."/>
            <person name="Vardi A."/>
            <person name="von Dassow P."/>
            <person name="Vyverman W."/>
            <person name="Willis A."/>
            <person name="Wyrwicz L.S."/>
            <person name="Rokhsar D.S."/>
            <person name="Weissenbach J."/>
            <person name="Armbrust E.V."/>
            <person name="Green B.R."/>
            <person name="Van de Peer Y."/>
            <person name="Grigoriev I.V."/>
        </authorList>
    </citation>
    <scope>NUCLEOTIDE SEQUENCE [LARGE SCALE GENOMIC DNA]</scope>
    <source>
        <strain evidence="3 4">CCMP1335</strain>
    </source>
</reference>
<dbReference type="HOGENOM" id="CLU_326677_0_0_1"/>
<feature type="compositionally biased region" description="Basic and acidic residues" evidence="1">
    <location>
        <begin position="142"/>
        <end position="153"/>
    </location>
</feature>
<dbReference type="eggNOG" id="ENOG502T7WR">
    <property type="taxonomic scope" value="Eukaryota"/>
</dbReference>
<evidence type="ECO:0000256" key="2">
    <source>
        <dbReference type="SAM" id="Phobius"/>
    </source>
</evidence>
<dbReference type="KEGG" id="tps:THAPSDRAFT_24125"/>
<evidence type="ECO:0000256" key="1">
    <source>
        <dbReference type="SAM" id="MobiDB-lite"/>
    </source>
</evidence>
<feature type="region of interest" description="Disordered" evidence="1">
    <location>
        <begin position="456"/>
        <end position="475"/>
    </location>
</feature>
<organism evidence="3 4">
    <name type="scientific">Thalassiosira pseudonana</name>
    <name type="common">Marine diatom</name>
    <name type="synonym">Cyclotella nana</name>
    <dbReference type="NCBI Taxonomy" id="35128"/>
    <lineage>
        <taxon>Eukaryota</taxon>
        <taxon>Sar</taxon>
        <taxon>Stramenopiles</taxon>
        <taxon>Ochrophyta</taxon>
        <taxon>Bacillariophyta</taxon>
        <taxon>Coscinodiscophyceae</taxon>
        <taxon>Thalassiosirophycidae</taxon>
        <taxon>Thalassiosirales</taxon>
        <taxon>Thalassiosiraceae</taxon>
        <taxon>Thalassiosira</taxon>
    </lineage>
</organism>